<dbReference type="EC" id="2.7.7.77" evidence="8"/>
<dbReference type="GO" id="GO:0006777">
    <property type="term" value="P:Mo-molybdopterin cofactor biosynthetic process"/>
    <property type="evidence" value="ECO:0007669"/>
    <property type="project" value="UniProtKB-KW"/>
</dbReference>
<feature type="binding site" evidence="8">
    <location>
        <position position="110"/>
    </location>
    <ligand>
        <name>GTP</name>
        <dbReference type="ChEBI" id="CHEBI:37565"/>
    </ligand>
</feature>
<comment type="subcellular location">
    <subcellularLocation>
        <location evidence="8">Cytoplasm</location>
    </subcellularLocation>
</comment>
<reference evidence="10 11" key="1">
    <citation type="submission" date="2020-01" db="EMBL/GenBank/DDBJ databases">
        <title>Paenibacillus sp. nov., isolated from tomato rhizosphere.</title>
        <authorList>
            <person name="Weon H.-Y."/>
            <person name="Lee S.A."/>
        </authorList>
    </citation>
    <scope>NUCLEOTIDE SEQUENCE [LARGE SCALE GENOMIC DNA]</scope>
    <source>
        <strain evidence="10 11">12200R-189</strain>
    </source>
</reference>
<feature type="binding site" evidence="8">
    <location>
        <begin position="11"/>
        <end position="13"/>
    </location>
    <ligand>
        <name>GTP</name>
        <dbReference type="ChEBI" id="CHEBI:37565"/>
    </ligand>
</feature>
<keyword evidence="11" id="KW-1185">Reference proteome</keyword>
<dbReference type="GO" id="GO:0005737">
    <property type="term" value="C:cytoplasm"/>
    <property type="evidence" value="ECO:0007669"/>
    <property type="project" value="UniProtKB-SubCell"/>
</dbReference>
<dbReference type="Gene3D" id="3.90.550.10">
    <property type="entry name" value="Spore Coat Polysaccharide Biosynthesis Protein SpsA, Chain A"/>
    <property type="match status" value="1"/>
</dbReference>
<evidence type="ECO:0000256" key="3">
    <source>
        <dbReference type="ARBA" id="ARBA00022723"/>
    </source>
</evidence>
<evidence type="ECO:0000259" key="9">
    <source>
        <dbReference type="Pfam" id="PF12804"/>
    </source>
</evidence>
<dbReference type="GO" id="GO:0005525">
    <property type="term" value="F:GTP binding"/>
    <property type="evidence" value="ECO:0007669"/>
    <property type="project" value="UniProtKB-UniRule"/>
</dbReference>
<accession>A0A6C0G6E2</accession>
<dbReference type="EMBL" id="CP048209">
    <property type="protein sequence ID" value="QHT63554.1"/>
    <property type="molecule type" value="Genomic_DNA"/>
</dbReference>
<dbReference type="CDD" id="cd02503">
    <property type="entry name" value="MobA"/>
    <property type="match status" value="1"/>
</dbReference>
<keyword evidence="7 8" id="KW-0501">Molybdenum cofactor biosynthesis</keyword>
<dbReference type="RefSeq" id="WP_162360114.1">
    <property type="nucleotide sequence ID" value="NZ_CP048209.1"/>
</dbReference>
<keyword evidence="10" id="KW-0548">Nucleotidyltransferase</keyword>
<evidence type="ECO:0000256" key="8">
    <source>
        <dbReference type="HAMAP-Rule" id="MF_00316"/>
    </source>
</evidence>
<comment type="caution">
    <text evidence="8">Lacks conserved residue(s) required for the propagation of feature annotation.</text>
</comment>
<protein>
    <recommendedName>
        <fullName evidence="8">Probable molybdenum cofactor guanylyltransferase</fullName>
        <shortName evidence="8">MoCo guanylyltransferase</shortName>
        <ecNumber evidence="8">2.7.7.77</ecNumber>
    </recommendedName>
    <alternativeName>
        <fullName evidence="8">GTP:molybdopterin guanylyltransferase</fullName>
    </alternativeName>
    <alternativeName>
        <fullName evidence="8">Mo-MPT guanylyltransferase</fullName>
    </alternativeName>
    <alternativeName>
        <fullName evidence="8">Molybdopterin guanylyltransferase</fullName>
    </alternativeName>
    <alternativeName>
        <fullName evidence="8">Molybdopterin-guanine dinucleotide synthase</fullName>
        <shortName evidence="8">MGD synthase</shortName>
    </alternativeName>
</protein>
<keyword evidence="4 8" id="KW-0547">Nucleotide-binding</keyword>
<dbReference type="GO" id="GO:0046872">
    <property type="term" value="F:metal ion binding"/>
    <property type="evidence" value="ECO:0007669"/>
    <property type="project" value="UniProtKB-KW"/>
</dbReference>
<dbReference type="KEGG" id="plyc:GXP70_28760"/>
<sequence>MRAEEVTGVVLAGGQSTRMGRDKALLPIAGKPLVRHLAERMAALGIRRLIVACGTEARGREYGALLQGLAGADEIVTAADAYPGSGPLAGLHAALGAVPERGYAFVMACDMPTVSVGLFARLLQAAEGGGAQSGAEAEGFGLADASLRPSIGAGGPMDGEAAGQAASAAEQGAIPQVVLTPGQPFHALYHASAVHVLARRLEQGDLRLMSLLGELRTTVIALSEAEEAAFVNLNTPELYERFERRGE</sequence>
<keyword evidence="6 8" id="KW-0342">GTP-binding</keyword>
<gene>
    <name evidence="8" type="primary">mobA</name>
    <name evidence="10" type="ORF">GXP70_28760</name>
</gene>
<comment type="domain">
    <text evidence="8">The N-terminal domain determines nucleotide recognition and specific binding, while the C-terminal domain determines the specific binding to the target protein.</text>
</comment>
<feature type="binding site" evidence="8">
    <location>
        <position position="110"/>
    </location>
    <ligand>
        <name>Mg(2+)</name>
        <dbReference type="ChEBI" id="CHEBI:18420"/>
    </ligand>
</feature>
<comment type="cofactor">
    <cofactor evidence="8">
        <name>Mg(2+)</name>
        <dbReference type="ChEBI" id="CHEBI:18420"/>
    </cofactor>
</comment>
<comment type="catalytic activity">
    <reaction evidence="8">
        <text>Mo-molybdopterin + GTP + H(+) = Mo-molybdopterin guanine dinucleotide + diphosphate</text>
        <dbReference type="Rhea" id="RHEA:34243"/>
        <dbReference type="ChEBI" id="CHEBI:15378"/>
        <dbReference type="ChEBI" id="CHEBI:33019"/>
        <dbReference type="ChEBI" id="CHEBI:37565"/>
        <dbReference type="ChEBI" id="CHEBI:71302"/>
        <dbReference type="ChEBI" id="CHEBI:71310"/>
        <dbReference type="EC" id="2.7.7.77"/>
    </reaction>
</comment>
<dbReference type="PANTHER" id="PTHR19136">
    <property type="entry name" value="MOLYBDENUM COFACTOR GUANYLYLTRANSFERASE"/>
    <property type="match status" value="1"/>
</dbReference>
<keyword evidence="5 8" id="KW-0460">Magnesium</keyword>
<proteinExistence type="inferred from homology"/>
<evidence type="ECO:0000256" key="2">
    <source>
        <dbReference type="ARBA" id="ARBA00022679"/>
    </source>
</evidence>
<evidence type="ECO:0000313" key="11">
    <source>
        <dbReference type="Proteomes" id="UP000476064"/>
    </source>
</evidence>
<organism evidence="10 11">
    <name type="scientific">Paenibacillus lycopersici</name>
    <dbReference type="NCBI Taxonomy" id="2704462"/>
    <lineage>
        <taxon>Bacteria</taxon>
        <taxon>Bacillati</taxon>
        <taxon>Bacillota</taxon>
        <taxon>Bacilli</taxon>
        <taxon>Bacillales</taxon>
        <taxon>Paenibacillaceae</taxon>
        <taxon>Paenibacillus</taxon>
    </lineage>
</organism>
<dbReference type="Pfam" id="PF12804">
    <property type="entry name" value="NTP_transf_3"/>
    <property type="match status" value="1"/>
</dbReference>
<keyword evidence="3 8" id="KW-0479">Metal-binding</keyword>
<evidence type="ECO:0000256" key="7">
    <source>
        <dbReference type="ARBA" id="ARBA00023150"/>
    </source>
</evidence>
<keyword evidence="2 8" id="KW-0808">Transferase</keyword>
<feature type="binding site" evidence="8">
    <location>
        <position position="23"/>
    </location>
    <ligand>
        <name>GTP</name>
        <dbReference type="ChEBI" id="CHEBI:37565"/>
    </ligand>
</feature>
<dbReference type="Proteomes" id="UP000476064">
    <property type="component" value="Chromosome"/>
</dbReference>
<evidence type="ECO:0000256" key="5">
    <source>
        <dbReference type="ARBA" id="ARBA00022842"/>
    </source>
</evidence>
<evidence type="ECO:0000313" key="10">
    <source>
        <dbReference type="EMBL" id="QHT63554.1"/>
    </source>
</evidence>
<name>A0A6C0G6E2_9BACL</name>
<evidence type="ECO:0000256" key="6">
    <source>
        <dbReference type="ARBA" id="ARBA00023134"/>
    </source>
</evidence>
<dbReference type="InterPro" id="IPR025877">
    <property type="entry name" value="MobA-like_NTP_Trfase"/>
</dbReference>
<dbReference type="InterPro" id="IPR029044">
    <property type="entry name" value="Nucleotide-diphossugar_trans"/>
</dbReference>
<dbReference type="SUPFAM" id="SSF53448">
    <property type="entry name" value="Nucleotide-diphospho-sugar transferases"/>
    <property type="match status" value="1"/>
</dbReference>
<dbReference type="InterPro" id="IPR013482">
    <property type="entry name" value="Molybde_CF_guanTrfase"/>
</dbReference>
<evidence type="ECO:0000256" key="4">
    <source>
        <dbReference type="ARBA" id="ARBA00022741"/>
    </source>
</evidence>
<feature type="domain" description="MobA-like NTP transferase" evidence="9">
    <location>
        <begin position="8"/>
        <end position="213"/>
    </location>
</feature>
<dbReference type="AlphaFoldDB" id="A0A6C0G6E2"/>
<dbReference type="GO" id="GO:0061603">
    <property type="term" value="F:molybdenum cofactor guanylyltransferase activity"/>
    <property type="evidence" value="ECO:0007669"/>
    <property type="project" value="UniProtKB-EC"/>
</dbReference>
<keyword evidence="1 8" id="KW-0963">Cytoplasm</keyword>
<comment type="function">
    <text evidence="8">Transfers a GMP moiety from GTP to Mo-molybdopterin (Mo-MPT) cofactor (Moco or molybdenum cofactor) to form Mo-molybdopterin guanine dinucleotide (Mo-MGD) cofactor.</text>
</comment>
<comment type="similarity">
    <text evidence="8">Belongs to the MobA family.</text>
</comment>
<evidence type="ECO:0000256" key="1">
    <source>
        <dbReference type="ARBA" id="ARBA00022490"/>
    </source>
</evidence>
<dbReference type="HAMAP" id="MF_00316">
    <property type="entry name" value="MobA"/>
    <property type="match status" value="1"/>
</dbReference>
<dbReference type="PANTHER" id="PTHR19136:SF81">
    <property type="entry name" value="MOLYBDENUM COFACTOR GUANYLYLTRANSFERASE"/>
    <property type="match status" value="1"/>
</dbReference>